<dbReference type="Proteomes" id="UP000199532">
    <property type="component" value="Unassembled WGS sequence"/>
</dbReference>
<keyword evidence="3" id="KW-1185">Reference proteome</keyword>
<dbReference type="EMBL" id="FNXY01000001">
    <property type="protein sequence ID" value="SEI40791.1"/>
    <property type="molecule type" value="Genomic_DNA"/>
</dbReference>
<evidence type="ECO:0000313" key="2">
    <source>
        <dbReference type="EMBL" id="SEI40791.1"/>
    </source>
</evidence>
<feature type="signal peptide" evidence="1">
    <location>
        <begin position="1"/>
        <end position="27"/>
    </location>
</feature>
<dbReference type="RefSeq" id="WP_143072036.1">
    <property type="nucleotide sequence ID" value="NZ_FNXY01000001.1"/>
</dbReference>
<feature type="chain" id="PRO_5011656861" description="Lipoprotein" evidence="1">
    <location>
        <begin position="28"/>
        <end position="155"/>
    </location>
</feature>
<accession>A0A1H6QAH7</accession>
<evidence type="ECO:0000313" key="3">
    <source>
        <dbReference type="Proteomes" id="UP000199532"/>
    </source>
</evidence>
<gene>
    <name evidence="2" type="ORF">SAMN04487995_0460</name>
</gene>
<dbReference type="PROSITE" id="PS51257">
    <property type="entry name" value="PROKAR_LIPOPROTEIN"/>
    <property type="match status" value="1"/>
</dbReference>
<proteinExistence type="predicted"/>
<evidence type="ECO:0000256" key="1">
    <source>
        <dbReference type="SAM" id="SignalP"/>
    </source>
</evidence>
<evidence type="ECO:0008006" key="4">
    <source>
        <dbReference type="Google" id="ProtNLM"/>
    </source>
</evidence>
<organism evidence="2 3">
    <name type="scientific">Dyadobacter koreensis</name>
    <dbReference type="NCBI Taxonomy" id="408657"/>
    <lineage>
        <taxon>Bacteria</taxon>
        <taxon>Pseudomonadati</taxon>
        <taxon>Bacteroidota</taxon>
        <taxon>Cytophagia</taxon>
        <taxon>Cytophagales</taxon>
        <taxon>Spirosomataceae</taxon>
        <taxon>Dyadobacter</taxon>
    </lineage>
</organism>
<keyword evidence="1" id="KW-0732">Signal</keyword>
<sequence length="155" mass="17341">MKKNQVLLKFVLFLLAAWCFLSSCNKGQNEFSDYDKAAIIEHGIHHIFQSSRFASDFYLNPVQIVKSSNVPGSVRIVVNGRSCALIDELSKELYQEDPGHPLPFVKVVKLDRIGTNLVGLDVEFPSIETTFYMKIKHSPGDIPEIVALSSSKAKE</sequence>
<name>A0A1H6QAH7_9BACT</name>
<dbReference type="AlphaFoldDB" id="A0A1H6QAH7"/>
<protein>
    <recommendedName>
        <fullName evidence="4">Lipoprotein</fullName>
    </recommendedName>
</protein>
<reference evidence="2 3" key="1">
    <citation type="submission" date="2016-10" db="EMBL/GenBank/DDBJ databases">
        <authorList>
            <person name="de Groot N.N."/>
        </authorList>
    </citation>
    <scope>NUCLEOTIDE SEQUENCE [LARGE SCALE GENOMIC DNA]</scope>
    <source>
        <strain evidence="2 3">DSM 19938</strain>
    </source>
</reference>